<dbReference type="EMBL" id="MDYL01000001">
    <property type="protein sequence ID" value="OQD78485.1"/>
    <property type="molecule type" value="Genomic_DNA"/>
</dbReference>
<dbReference type="SMART" id="SM00292">
    <property type="entry name" value="BRCT"/>
    <property type="match status" value="1"/>
</dbReference>
<dbReference type="OMA" id="WFYLEEK"/>
<dbReference type="SUPFAM" id="SSF52113">
    <property type="entry name" value="BRCT domain"/>
    <property type="match status" value="1"/>
</dbReference>
<dbReference type="PROSITE" id="PS50172">
    <property type="entry name" value="BRCT"/>
    <property type="match status" value="1"/>
</dbReference>
<dbReference type="SUPFAM" id="SSF142921">
    <property type="entry name" value="WGR domain-like"/>
    <property type="match status" value="1"/>
</dbReference>
<dbReference type="STRING" id="69771.A0A1V6PN86"/>
<evidence type="ECO:0000313" key="5">
    <source>
        <dbReference type="Proteomes" id="UP000191522"/>
    </source>
</evidence>
<evidence type="ECO:0000259" key="2">
    <source>
        <dbReference type="PROSITE" id="PS50172"/>
    </source>
</evidence>
<dbReference type="InterPro" id="IPR036930">
    <property type="entry name" value="WGR_dom_sf"/>
</dbReference>
<dbReference type="Pfam" id="PF00533">
    <property type="entry name" value="BRCT"/>
    <property type="match status" value="1"/>
</dbReference>
<dbReference type="InterPro" id="IPR008893">
    <property type="entry name" value="WGR_domain"/>
</dbReference>
<keyword evidence="5" id="KW-1185">Reference proteome</keyword>
<protein>
    <submittedName>
        <fullName evidence="4">Uncharacterized protein</fullName>
    </submittedName>
</protein>
<organism evidence="4 5">
    <name type="scientific">Penicillium decumbens</name>
    <dbReference type="NCBI Taxonomy" id="69771"/>
    <lineage>
        <taxon>Eukaryota</taxon>
        <taxon>Fungi</taxon>
        <taxon>Dikarya</taxon>
        <taxon>Ascomycota</taxon>
        <taxon>Pezizomycotina</taxon>
        <taxon>Eurotiomycetes</taxon>
        <taxon>Eurotiomycetidae</taxon>
        <taxon>Eurotiales</taxon>
        <taxon>Aspergillaceae</taxon>
        <taxon>Penicillium</taxon>
    </lineage>
</organism>
<name>A0A1V6PN86_PENDC</name>
<feature type="region of interest" description="Disordered" evidence="1">
    <location>
        <begin position="220"/>
        <end position="242"/>
    </location>
</feature>
<reference evidence="5" key="1">
    <citation type="journal article" date="2017" name="Nat. Microbiol.">
        <title>Global analysis of biosynthetic gene clusters reveals vast potential of secondary metabolite production in Penicillium species.</title>
        <authorList>
            <person name="Nielsen J.C."/>
            <person name="Grijseels S."/>
            <person name="Prigent S."/>
            <person name="Ji B."/>
            <person name="Dainat J."/>
            <person name="Nielsen K.F."/>
            <person name="Frisvad J.C."/>
            <person name="Workman M."/>
            <person name="Nielsen J."/>
        </authorList>
    </citation>
    <scope>NUCLEOTIDE SEQUENCE [LARGE SCALE GENOMIC DNA]</scope>
    <source>
        <strain evidence="5">IBT 11843</strain>
    </source>
</reference>
<feature type="domain" description="WGR" evidence="3">
    <location>
        <begin position="131"/>
        <end position="231"/>
    </location>
</feature>
<comment type="caution">
    <text evidence="4">The sequence shown here is derived from an EMBL/GenBank/DDBJ whole genome shotgun (WGS) entry which is preliminary data.</text>
</comment>
<dbReference type="InterPro" id="IPR001357">
    <property type="entry name" value="BRCT_dom"/>
</dbReference>
<dbReference type="OrthoDB" id="342264at2759"/>
<dbReference type="Proteomes" id="UP000191522">
    <property type="component" value="Unassembled WGS sequence"/>
</dbReference>
<evidence type="ECO:0000313" key="4">
    <source>
        <dbReference type="EMBL" id="OQD78485.1"/>
    </source>
</evidence>
<evidence type="ECO:0000256" key="1">
    <source>
        <dbReference type="SAM" id="MobiDB-lite"/>
    </source>
</evidence>
<evidence type="ECO:0000259" key="3">
    <source>
        <dbReference type="PROSITE" id="PS51977"/>
    </source>
</evidence>
<dbReference type="Gene3D" id="3.40.50.10190">
    <property type="entry name" value="BRCT domain"/>
    <property type="match status" value="1"/>
</dbReference>
<dbReference type="InterPro" id="IPR036420">
    <property type="entry name" value="BRCT_dom_sf"/>
</dbReference>
<gene>
    <name evidence="4" type="ORF">PENDEC_c001G02071</name>
</gene>
<accession>A0A1V6PN86</accession>
<feature type="region of interest" description="Disordered" evidence="1">
    <location>
        <begin position="258"/>
        <end position="281"/>
    </location>
</feature>
<dbReference type="AlphaFoldDB" id="A0A1V6PN86"/>
<proteinExistence type="predicted"/>
<sequence>MGKTFEKVHVRVLGSLKDADKIPGWVKANGGKYHRSFNSQVTHLIVTDEVYLQNGEEIEKAKKSGKVKIVSFDWLEDSLLSRSKRPKPEQPFLWSTLLREEPATKRTTKDPFANKVVKNTKGRKGKAGSAKYLVFTDPDTGETWDAELVRQKTPQKPRGKFRVGVFQSCSEPFTYSAYAKYSQVGKSYVEILAPPKGDKAPAIKAFKEFFLAQTGKEWDNRADGRMPAPKTDGEGNPLPSHEGWYVYEDKSNMFSNWMKSYQPPSPTPEAPTDSIEAAGAW</sequence>
<dbReference type="PROSITE" id="PS51977">
    <property type="entry name" value="WGR"/>
    <property type="match status" value="1"/>
</dbReference>
<feature type="domain" description="BRCT" evidence="2">
    <location>
        <begin position="1"/>
        <end position="79"/>
    </location>
</feature>